<dbReference type="Proteomes" id="UP000001357">
    <property type="component" value="Unassembled WGS sequence"/>
</dbReference>
<organism evidence="12 13">
    <name type="scientific">Monosiga brevicollis</name>
    <name type="common">Choanoflagellate</name>
    <dbReference type="NCBI Taxonomy" id="81824"/>
    <lineage>
        <taxon>Eukaryota</taxon>
        <taxon>Choanoflagellata</taxon>
        <taxon>Craspedida</taxon>
        <taxon>Salpingoecidae</taxon>
        <taxon>Monosiga</taxon>
    </lineage>
</organism>
<dbReference type="InterPro" id="IPR018422">
    <property type="entry name" value="Cation/H_exchanger_CPA1"/>
</dbReference>
<keyword evidence="9" id="KW-0739">Sodium transport</keyword>
<feature type="transmembrane region" description="Helical" evidence="10">
    <location>
        <begin position="344"/>
        <end position="365"/>
    </location>
</feature>
<name>A9V9W1_MONBE</name>
<dbReference type="GO" id="GO:0015385">
    <property type="term" value="F:sodium:proton antiporter activity"/>
    <property type="evidence" value="ECO:0000318"/>
    <property type="project" value="GO_Central"/>
</dbReference>
<dbReference type="InParanoid" id="A9V9W1"/>
<evidence type="ECO:0000256" key="10">
    <source>
        <dbReference type="SAM" id="Phobius"/>
    </source>
</evidence>
<dbReference type="RefSeq" id="XP_001749506.1">
    <property type="nucleotide sequence ID" value="XM_001749454.1"/>
</dbReference>
<dbReference type="GO" id="GO:0005886">
    <property type="term" value="C:plasma membrane"/>
    <property type="evidence" value="ECO:0000318"/>
    <property type="project" value="GO_Central"/>
</dbReference>
<feature type="transmembrane region" description="Helical" evidence="10">
    <location>
        <begin position="310"/>
        <end position="332"/>
    </location>
</feature>
<dbReference type="GO" id="GO:0051453">
    <property type="term" value="P:regulation of intracellular pH"/>
    <property type="evidence" value="ECO:0000318"/>
    <property type="project" value="GO_Central"/>
</dbReference>
<evidence type="ECO:0000256" key="2">
    <source>
        <dbReference type="ARBA" id="ARBA00022448"/>
    </source>
</evidence>
<dbReference type="Pfam" id="PF00999">
    <property type="entry name" value="Na_H_Exchanger"/>
    <property type="match status" value="1"/>
</dbReference>
<evidence type="ECO:0000259" key="11">
    <source>
        <dbReference type="Pfam" id="PF00999"/>
    </source>
</evidence>
<accession>A9V9W1</accession>
<dbReference type="InterPro" id="IPR018490">
    <property type="entry name" value="cNMP-bd_dom_sf"/>
</dbReference>
<dbReference type="SUPFAM" id="SSF51206">
    <property type="entry name" value="cAMP-binding domain-like"/>
    <property type="match status" value="1"/>
</dbReference>
<dbReference type="KEGG" id="mbr:MONBRDRAFT_38746"/>
<feature type="transmembrane region" description="Helical" evidence="10">
    <location>
        <begin position="182"/>
        <end position="209"/>
    </location>
</feature>
<protein>
    <recommendedName>
        <fullName evidence="11">Cation/H+ exchanger transmembrane domain-containing protein</fullName>
    </recommendedName>
</protein>
<proteinExistence type="predicted"/>
<dbReference type="EMBL" id="CH991572">
    <property type="protein sequence ID" value="EDQ85557.1"/>
    <property type="molecule type" value="Genomic_DNA"/>
</dbReference>
<dbReference type="GO" id="GO:0071805">
    <property type="term" value="P:potassium ion transmembrane transport"/>
    <property type="evidence" value="ECO:0000318"/>
    <property type="project" value="GO_Central"/>
</dbReference>
<keyword evidence="7" id="KW-0406">Ion transport</keyword>
<feature type="transmembrane region" description="Helical" evidence="10">
    <location>
        <begin position="275"/>
        <end position="298"/>
    </location>
</feature>
<dbReference type="InterPro" id="IPR006153">
    <property type="entry name" value="Cation/H_exchanger_TM"/>
</dbReference>
<feature type="transmembrane region" description="Helical" evidence="10">
    <location>
        <begin position="88"/>
        <end position="111"/>
    </location>
</feature>
<evidence type="ECO:0000256" key="3">
    <source>
        <dbReference type="ARBA" id="ARBA00022475"/>
    </source>
</evidence>
<dbReference type="eggNOG" id="KOG1965">
    <property type="taxonomic scope" value="Eukaryota"/>
</dbReference>
<feature type="transmembrane region" description="Helical" evidence="10">
    <location>
        <begin position="377"/>
        <end position="400"/>
    </location>
</feature>
<evidence type="ECO:0000256" key="9">
    <source>
        <dbReference type="ARBA" id="ARBA00023201"/>
    </source>
</evidence>
<dbReference type="GO" id="GO:0098719">
    <property type="term" value="P:sodium ion import across plasma membrane"/>
    <property type="evidence" value="ECO:0000318"/>
    <property type="project" value="GO_Central"/>
</dbReference>
<feature type="transmembrane region" description="Helical" evidence="10">
    <location>
        <begin position="58"/>
        <end position="76"/>
    </location>
</feature>
<evidence type="ECO:0000256" key="8">
    <source>
        <dbReference type="ARBA" id="ARBA00023136"/>
    </source>
</evidence>
<evidence type="ECO:0000256" key="1">
    <source>
        <dbReference type="ARBA" id="ARBA00004651"/>
    </source>
</evidence>
<evidence type="ECO:0000313" key="12">
    <source>
        <dbReference type="EMBL" id="EDQ85557.1"/>
    </source>
</evidence>
<dbReference type="Gene3D" id="6.10.140.1330">
    <property type="match status" value="1"/>
</dbReference>
<keyword evidence="5 10" id="KW-1133">Transmembrane helix</keyword>
<gene>
    <name evidence="12" type="ORF">MONBRDRAFT_38746</name>
</gene>
<keyword evidence="2" id="KW-0813">Transport</keyword>
<keyword evidence="8 10" id="KW-0472">Membrane</keyword>
<feature type="transmembrane region" description="Helical" evidence="10">
    <location>
        <begin position="229"/>
        <end position="255"/>
    </location>
</feature>
<comment type="subcellular location">
    <subcellularLocation>
        <location evidence="1">Cell membrane</location>
        <topology evidence="1">Multi-pass membrane protein</topology>
    </subcellularLocation>
</comment>
<keyword evidence="4 10" id="KW-0812">Transmembrane</keyword>
<keyword evidence="13" id="KW-1185">Reference proteome</keyword>
<sequence length="989" mass="107984">MSTANVTTTMVAATTTIGHEPSEPTAHHQRHSQAVLFVGFALLLGAMCRYTMNRLKLPVPYTIFLPPLIFESAFAMRWHVLRNLLVQMLILAGLGVIISSVLTATAVHGILPSFSWANAFLLGSIVSATDPVAVVALLKSLGASHKLSTLIEGESLLNDGTALVLFTVFYDMSRGEEVDAGVFVRMLFQLAAGGVALGIAWSMVTIFLVRQIFNDKLAETTLIASSSFLVFYVAEHLCHVSGVLAVVTMAIAFVWIGRAQVTPEVLSSLESFWHILAYIAETLVFVLAGVMISQRIGLDHFSGRDYGMLLVFYLLITLVRSVMVALLTPLLVKTGFGFGFRRGLVLIHGGLRGAVSLGLALIVELDHDVPVDIGKTVLFYTAGIAMLTLLINATTAGWLMRKLGLMTVDVSEVESMRRCCHEISQTGAQALHTLARHDNDTLAVCDWSRLEELLQLHSAETLASRLARADQRSLASCDWLRLEDSMPNTSPEDLPTQLSREVPTPRNQAYLASSDLEDNSLAPAMHAAEPAPHAKGSWLSYFRIRPELPDDPHLQQLRLRFLQGVSQAYEHQLRDGTLSPEAYTTLEAACELAKDRSHKSLRLWADSLQSACSPTQRLNAIIQWLPDGCLRFPFEWLQKVLMRRAIRVARAFVEANLDIMAQFRCEPAYYARLESEVHANLTPAREFLASAQLLYPWHVSHVVSVASAMVLIKTMQHDLDSLGAAGNLQPSEYEAVRDELMAIKGRVLRSGNRFQPPSLEQVLLHSPLALSLDTDGQRTLLAAVERHYLSEGQLCDAQGDIVFILSGRATCSHPGKGNTDLLAGSLWGASNLVQLAEGLSAPQVPPLRAQTACHVATIPRQVLMQLAAEREACVGPDGSLAANWSLATLTAWHRDLAVLAIAELYHLDVSHAGPSSQAALTESFTDGCFAELEQAQRTVRKLAIHCTPRGSGTAMHPYALPARQSDAPAEGEVGRLWFGLALPTNETEA</sequence>
<dbReference type="PANTHER" id="PTHR10110:SF86">
    <property type="entry name" value="SODIUM_HYDROGEN EXCHANGER 7"/>
    <property type="match status" value="1"/>
</dbReference>
<dbReference type="AlphaFoldDB" id="A9V9W1"/>
<dbReference type="GO" id="GO:0015386">
    <property type="term" value="F:potassium:proton antiporter activity"/>
    <property type="evidence" value="ECO:0000318"/>
    <property type="project" value="GO_Central"/>
</dbReference>
<dbReference type="GeneID" id="5894793"/>
<keyword evidence="6" id="KW-0915">Sodium</keyword>
<keyword evidence="3" id="KW-1003">Cell membrane</keyword>
<reference evidence="12 13" key="1">
    <citation type="journal article" date="2008" name="Nature">
        <title>The genome of the choanoflagellate Monosiga brevicollis and the origin of metazoans.</title>
        <authorList>
            <consortium name="JGI Sequencing"/>
            <person name="King N."/>
            <person name="Westbrook M.J."/>
            <person name="Young S.L."/>
            <person name="Kuo A."/>
            <person name="Abedin M."/>
            <person name="Chapman J."/>
            <person name="Fairclough S."/>
            <person name="Hellsten U."/>
            <person name="Isogai Y."/>
            <person name="Letunic I."/>
            <person name="Marr M."/>
            <person name="Pincus D."/>
            <person name="Putnam N."/>
            <person name="Rokas A."/>
            <person name="Wright K.J."/>
            <person name="Zuzow R."/>
            <person name="Dirks W."/>
            <person name="Good M."/>
            <person name="Goodstein D."/>
            <person name="Lemons D."/>
            <person name="Li W."/>
            <person name="Lyons J.B."/>
            <person name="Morris A."/>
            <person name="Nichols S."/>
            <person name="Richter D.J."/>
            <person name="Salamov A."/>
            <person name="Bork P."/>
            <person name="Lim W.A."/>
            <person name="Manning G."/>
            <person name="Miller W.T."/>
            <person name="McGinnis W."/>
            <person name="Shapiro H."/>
            <person name="Tjian R."/>
            <person name="Grigoriev I.V."/>
            <person name="Rokhsar D."/>
        </authorList>
    </citation>
    <scope>NUCLEOTIDE SEQUENCE [LARGE SCALE GENOMIC DNA]</scope>
    <source>
        <strain evidence="13">MX1 / ATCC 50154</strain>
    </source>
</reference>
<evidence type="ECO:0000256" key="7">
    <source>
        <dbReference type="ARBA" id="ARBA00023065"/>
    </source>
</evidence>
<feature type="transmembrane region" description="Helical" evidence="10">
    <location>
        <begin position="117"/>
        <end position="138"/>
    </location>
</feature>
<evidence type="ECO:0000313" key="13">
    <source>
        <dbReference type="Proteomes" id="UP000001357"/>
    </source>
</evidence>
<feature type="domain" description="Cation/H+ exchanger transmembrane" evidence="11">
    <location>
        <begin position="34"/>
        <end position="402"/>
    </location>
</feature>
<evidence type="ECO:0000256" key="4">
    <source>
        <dbReference type="ARBA" id="ARBA00022692"/>
    </source>
</evidence>
<dbReference type="PANTHER" id="PTHR10110">
    <property type="entry name" value="SODIUM/HYDROGEN EXCHANGER"/>
    <property type="match status" value="1"/>
</dbReference>
<evidence type="ECO:0000256" key="5">
    <source>
        <dbReference type="ARBA" id="ARBA00022989"/>
    </source>
</evidence>
<evidence type="ECO:0000256" key="6">
    <source>
        <dbReference type="ARBA" id="ARBA00023053"/>
    </source>
</evidence>